<dbReference type="EMBL" id="JAANIT010005165">
    <property type="protein sequence ID" value="KAG1531833.1"/>
    <property type="molecule type" value="Genomic_DNA"/>
</dbReference>
<reference evidence="1" key="1">
    <citation type="journal article" date="2020" name="Microb. Genom.">
        <title>Genetic diversity of clinical and environmental Mucorales isolates obtained from an investigation of mucormycosis cases among solid organ transplant recipients.</title>
        <authorList>
            <person name="Nguyen M.H."/>
            <person name="Kaul D."/>
            <person name="Muto C."/>
            <person name="Cheng S.J."/>
            <person name="Richter R.A."/>
            <person name="Bruno V.M."/>
            <person name="Liu G."/>
            <person name="Beyhan S."/>
            <person name="Sundermann A.J."/>
            <person name="Mounaud S."/>
            <person name="Pasculle A.W."/>
            <person name="Nierman W.C."/>
            <person name="Driscoll E."/>
            <person name="Cumbie R."/>
            <person name="Clancy C.J."/>
            <person name="Dupont C.L."/>
        </authorList>
    </citation>
    <scope>NUCLEOTIDE SEQUENCE</scope>
    <source>
        <strain evidence="1">GL16</strain>
    </source>
</reference>
<dbReference type="Proteomes" id="UP000717996">
    <property type="component" value="Unassembled WGS sequence"/>
</dbReference>
<accession>A0A9P7C1L7</accession>
<sequence length="281" mass="31838">MTTEGETDALFFFLPFVNRPGTDLMSKHILQTDEVKSASIEAVIGRKAIGHYWPRPTKGADRMKSDVLYATDNSKDMPPILVEIQYAVDNNFLHRVVRCCEEIVIEYGMSPVVLIIAIHECKSQIMNKATKNKINLFAYGENTMDPIIALGSFFIEQKQSLADHVHHHVPFIQHLYTSAKHIFQNQVTVDESMAGCPLCVAEDLQTLLNIVQRLTNGLAAARSKIEQLLATTLQLQGQLNKEHSPSSQHAMSSTMKCFKYLKYEKEELTRPNNSSKVEYFY</sequence>
<comment type="caution">
    <text evidence="1">The sequence shown here is derived from an EMBL/GenBank/DDBJ whole genome shotgun (WGS) entry which is preliminary data.</text>
</comment>
<evidence type="ECO:0000313" key="2">
    <source>
        <dbReference type="Proteomes" id="UP000717996"/>
    </source>
</evidence>
<dbReference type="AlphaFoldDB" id="A0A9P7C1L7"/>
<name>A0A9P7C1L7_RHIOR</name>
<gene>
    <name evidence="1" type="ORF">G6F51_013367</name>
</gene>
<proteinExistence type="predicted"/>
<protein>
    <submittedName>
        <fullName evidence="1">Uncharacterized protein</fullName>
    </submittedName>
</protein>
<evidence type="ECO:0000313" key="1">
    <source>
        <dbReference type="EMBL" id="KAG1531833.1"/>
    </source>
</evidence>
<dbReference type="OrthoDB" id="2257025at2759"/>
<organism evidence="1 2">
    <name type="scientific">Rhizopus oryzae</name>
    <name type="common">Mucormycosis agent</name>
    <name type="synonym">Rhizopus arrhizus var. delemar</name>
    <dbReference type="NCBI Taxonomy" id="64495"/>
    <lineage>
        <taxon>Eukaryota</taxon>
        <taxon>Fungi</taxon>
        <taxon>Fungi incertae sedis</taxon>
        <taxon>Mucoromycota</taxon>
        <taxon>Mucoromycotina</taxon>
        <taxon>Mucoromycetes</taxon>
        <taxon>Mucorales</taxon>
        <taxon>Mucorineae</taxon>
        <taxon>Rhizopodaceae</taxon>
        <taxon>Rhizopus</taxon>
    </lineage>
</organism>